<dbReference type="AlphaFoldDB" id="A0A2M9YPS8"/>
<sequence>MKSNSEKEVASIGFLLAVLLSLRKRKGLLDRIFSIKENQSRFFPLESICSLERFLTNVDKIKFQKLNPFENQRSICFVFRKNSRDIILSEMI</sequence>
<evidence type="ECO:0000313" key="3">
    <source>
        <dbReference type="Proteomes" id="UP000232149"/>
    </source>
</evidence>
<gene>
    <name evidence="2" type="ORF">CH376_09050</name>
    <name evidence="1" type="ORF">CH380_10180</name>
</gene>
<dbReference type="Proteomes" id="UP000232149">
    <property type="component" value="Unassembled WGS sequence"/>
</dbReference>
<dbReference type="EMBL" id="NPDU01000019">
    <property type="protein sequence ID" value="PJZ62210.1"/>
    <property type="molecule type" value="Genomic_DNA"/>
</dbReference>
<evidence type="ECO:0000313" key="2">
    <source>
        <dbReference type="EMBL" id="PJZ62210.1"/>
    </source>
</evidence>
<comment type="caution">
    <text evidence="1">The sequence shown here is derived from an EMBL/GenBank/DDBJ whole genome shotgun (WGS) entry which is preliminary data.</text>
</comment>
<accession>A0A2M9YPS8</accession>
<dbReference type="Proteomes" id="UP000232188">
    <property type="component" value="Unassembled WGS sequence"/>
</dbReference>
<reference evidence="3 4" key="1">
    <citation type="submission" date="2017-07" db="EMBL/GenBank/DDBJ databases">
        <title>Leptospira spp. isolated from tropical soils.</title>
        <authorList>
            <person name="Thibeaux R."/>
            <person name="Iraola G."/>
            <person name="Ferres I."/>
            <person name="Bierque E."/>
            <person name="Girault D."/>
            <person name="Soupe-Gilbert M.-E."/>
            <person name="Picardeau M."/>
            <person name="Goarant C."/>
        </authorList>
    </citation>
    <scope>NUCLEOTIDE SEQUENCE [LARGE SCALE GENOMIC DNA]</scope>
    <source>
        <strain evidence="1 4">FH2-B-C1</strain>
        <strain evidence="2 3">FH2-B-D1</strain>
    </source>
</reference>
<keyword evidence="3" id="KW-1185">Reference proteome</keyword>
<evidence type="ECO:0000313" key="4">
    <source>
        <dbReference type="Proteomes" id="UP000232188"/>
    </source>
</evidence>
<proteinExistence type="predicted"/>
<dbReference type="EMBL" id="NPDV01000007">
    <property type="protein sequence ID" value="PJZ53537.1"/>
    <property type="molecule type" value="Genomic_DNA"/>
</dbReference>
<name>A0A2M9YPS8_9LEPT</name>
<protein>
    <submittedName>
        <fullName evidence="1">Uncharacterized protein</fullName>
    </submittedName>
</protein>
<evidence type="ECO:0000313" key="1">
    <source>
        <dbReference type="EMBL" id="PJZ53537.1"/>
    </source>
</evidence>
<organism evidence="1 4">
    <name type="scientific">Leptospira adleri</name>
    <dbReference type="NCBI Taxonomy" id="2023186"/>
    <lineage>
        <taxon>Bacteria</taxon>
        <taxon>Pseudomonadati</taxon>
        <taxon>Spirochaetota</taxon>
        <taxon>Spirochaetia</taxon>
        <taxon>Leptospirales</taxon>
        <taxon>Leptospiraceae</taxon>
        <taxon>Leptospira</taxon>
    </lineage>
</organism>